<dbReference type="SUPFAM" id="SSF55347">
    <property type="entry name" value="Glyceraldehyde-3-phosphate dehydrogenase-like, C-terminal domain"/>
    <property type="match status" value="1"/>
</dbReference>
<dbReference type="PANTHER" id="PTHR43249:SF1">
    <property type="entry name" value="D-GLUCOSIDE 3-DEHYDROGENASE"/>
    <property type="match status" value="1"/>
</dbReference>
<dbReference type="InterPro" id="IPR055170">
    <property type="entry name" value="GFO_IDH_MocA-like_dom"/>
</dbReference>
<proteinExistence type="predicted"/>
<dbReference type="RefSeq" id="WP_091042293.1">
    <property type="nucleotide sequence ID" value="NZ_FNGF01000001.1"/>
</dbReference>
<sequence length="384" mass="40196">MSTPAPAPLRLAVVGCGVIGRLHAEVAAHSPDLEVVALIDPYAPAAEAVAARLAELGRPEPRVFGDLATALAAGAIEEGAVDVVAVCTLSGTHAALAREALEAGVHVVVEKPLDVAMGPARALREAAAARPGQVVAVISQHRHDPASLAVHNALKAGRFGTVTSAVANIDWFRTQAYYDSADWRGTWALDGGGALMNQGVHTLDLLLWFLGEPVEVTAHTARLGHERIEVEDVAVAILRFANGALATLHATTTAYPDLGVRLQVHGTDGSAVIAADELVHFHARDAEGTGWESDQVARELREAAVQGPEGAYANPHLTQWTDIAAAVREGRDPWVTLDDGLLALATVRAVYLSATLGRPVRIADVLDGVHDDQETRTGSTDSGA</sequence>
<dbReference type="AlphaFoldDB" id="A0A1G9CWZ5"/>
<dbReference type="Pfam" id="PF22725">
    <property type="entry name" value="GFO_IDH_MocA_C3"/>
    <property type="match status" value="1"/>
</dbReference>
<evidence type="ECO:0000259" key="1">
    <source>
        <dbReference type="Pfam" id="PF01408"/>
    </source>
</evidence>
<name>A0A1G9CWZ5_9ACTN</name>
<reference evidence="4" key="1">
    <citation type="submission" date="2016-10" db="EMBL/GenBank/DDBJ databases">
        <authorList>
            <person name="Varghese N."/>
            <person name="Submissions S."/>
        </authorList>
    </citation>
    <scope>NUCLEOTIDE SEQUENCE [LARGE SCALE GENOMIC DNA]</scope>
    <source>
        <strain evidence="4">CGMCC 4.3147</strain>
    </source>
</reference>
<gene>
    <name evidence="3" type="ORF">SAMN05216298_0542</name>
</gene>
<evidence type="ECO:0000313" key="4">
    <source>
        <dbReference type="Proteomes" id="UP000198662"/>
    </source>
</evidence>
<accession>A0A1G9CWZ5</accession>
<dbReference type="InterPro" id="IPR052515">
    <property type="entry name" value="Gfo/Idh/MocA_Oxidoreductase"/>
</dbReference>
<dbReference type="InterPro" id="IPR036291">
    <property type="entry name" value="NAD(P)-bd_dom_sf"/>
</dbReference>
<protein>
    <submittedName>
        <fullName evidence="3">Predicted dehydrogenase</fullName>
    </submittedName>
</protein>
<keyword evidence="4" id="KW-1185">Reference proteome</keyword>
<dbReference type="PANTHER" id="PTHR43249">
    <property type="entry name" value="UDP-N-ACETYL-2-AMINO-2-DEOXY-D-GLUCURONATE OXIDASE"/>
    <property type="match status" value="1"/>
</dbReference>
<dbReference type="Proteomes" id="UP000198662">
    <property type="component" value="Unassembled WGS sequence"/>
</dbReference>
<evidence type="ECO:0000313" key="3">
    <source>
        <dbReference type="EMBL" id="SDK55924.1"/>
    </source>
</evidence>
<feature type="domain" description="Gfo/Idh/MocA-like oxidoreductase N-terminal" evidence="1">
    <location>
        <begin position="10"/>
        <end position="133"/>
    </location>
</feature>
<dbReference type="EMBL" id="FNGF01000001">
    <property type="protein sequence ID" value="SDK55924.1"/>
    <property type="molecule type" value="Genomic_DNA"/>
</dbReference>
<dbReference type="Gene3D" id="3.40.50.720">
    <property type="entry name" value="NAD(P)-binding Rossmann-like Domain"/>
    <property type="match status" value="1"/>
</dbReference>
<dbReference type="OrthoDB" id="9815825at2"/>
<dbReference type="Gene3D" id="3.30.360.10">
    <property type="entry name" value="Dihydrodipicolinate Reductase, domain 2"/>
    <property type="match status" value="1"/>
</dbReference>
<evidence type="ECO:0000259" key="2">
    <source>
        <dbReference type="Pfam" id="PF22725"/>
    </source>
</evidence>
<dbReference type="GO" id="GO:0000166">
    <property type="term" value="F:nucleotide binding"/>
    <property type="evidence" value="ECO:0007669"/>
    <property type="project" value="InterPro"/>
</dbReference>
<organism evidence="3 4">
    <name type="scientific">Glycomyces sambucus</name>
    <dbReference type="NCBI Taxonomy" id="380244"/>
    <lineage>
        <taxon>Bacteria</taxon>
        <taxon>Bacillati</taxon>
        <taxon>Actinomycetota</taxon>
        <taxon>Actinomycetes</taxon>
        <taxon>Glycomycetales</taxon>
        <taxon>Glycomycetaceae</taxon>
        <taxon>Glycomyces</taxon>
    </lineage>
</organism>
<dbReference type="SUPFAM" id="SSF51735">
    <property type="entry name" value="NAD(P)-binding Rossmann-fold domains"/>
    <property type="match status" value="1"/>
</dbReference>
<dbReference type="STRING" id="380244.SAMN05216298_0542"/>
<feature type="domain" description="GFO/IDH/MocA-like oxidoreductase" evidence="2">
    <location>
        <begin position="149"/>
        <end position="271"/>
    </location>
</feature>
<dbReference type="Pfam" id="PF01408">
    <property type="entry name" value="GFO_IDH_MocA"/>
    <property type="match status" value="1"/>
</dbReference>
<dbReference type="InterPro" id="IPR000683">
    <property type="entry name" value="Gfo/Idh/MocA-like_OxRdtase_N"/>
</dbReference>